<sequence>MPTRTLPRKQLRKWNVRSSTLTLVIYILYGVFYRVELPEWYDYSLLGITILNLLLVLGLLGFSLANRHLVDHFKTAAFLGIFRLVINVVLLILIINNGFL</sequence>
<keyword evidence="1" id="KW-0472">Membrane</keyword>
<proteinExistence type="predicted"/>
<accession>A0ABT8C674</accession>
<dbReference type="RefSeq" id="WP_163385199.1">
    <property type="nucleotide sequence ID" value="NZ_JAUFQS010000006.1"/>
</dbReference>
<dbReference type="EMBL" id="JAUFQS010000006">
    <property type="protein sequence ID" value="MDN3687524.1"/>
    <property type="molecule type" value="Genomic_DNA"/>
</dbReference>
<feature type="transmembrane region" description="Helical" evidence="1">
    <location>
        <begin position="14"/>
        <end position="33"/>
    </location>
</feature>
<evidence type="ECO:0000256" key="1">
    <source>
        <dbReference type="SAM" id="Phobius"/>
    </source>
</evidence>
<name>A0ABT8C674_9BACT</name>
<feature type="transmembrane region" description="Helical" evidence="1">
    <location>
        <begin position="76"/>
        <end position="95"/>
    </location>
</feature>
<protein>
    <submittedName>
        <fullName evidence="2">Uncharacterized protein</fullName>
    </submittedName>
</protein>
<reference evidence="3" key="1">
    <citation type="journal article" date="2019" name="Int. J. Syst. Evol. Microbiol.">
        <title>The Global Catalogue of Microorganisms (GCM) 10K type strain sequencing project: providing services to taxonomists for standard genome sequencing and annotation.</title>
        <authorList>
            <consortium name="The Broad Institute Genomics Platform"/>
            <consortium name="The Broad Institute Genome Sequencing Center for Infectious Disease"/>
            <person name="Wu L."/>
            <person name="Ma J."/>
        </authorList>
    </citation>
    <scope>NUCLEOTIDE SEQUENCE [LARGE SCALE GENOMIC DNA]</scope>
    <source>
        <strain evidence="3">CECT 7706</strain>
    </source>
</reference>
<dbReference type="Proteomes" id="UP001236663">
    <property type="component" value="Unassembled WGS sequence"/>
</dbReference>
<comment type="caution">
    <text evidence="2">The sequence shown here is derived from an EMBL/GenBank/DDBJ whole genome shotgun (WGS) entry which is preliminary data.</text>
</comment>
<keyword evidence="1" id="KW-1133">Transmembrane helix</keyword>
<evidence type="ECO:0000313" key="3">
    <source>
        <dbReference type="Proteomes" id="UP001236663"/>
    </source>
</evidence>
<evidence type="ECO:0000313" key="2">
    <source>
        <dbReference type="EMBL" id="MDN3687524.1"/>
    </source>
</evidence>
<gene>
    <name evidence="2" type="ORF">QWZ15_06775</name>
</gene>
<organism evidence="2 3">
    <name type="scientific">Cyclobacterium jeungdonense</name>
    <dbReference type="NCBI Taxonomy" id="708087"/>
    <lineage>
        <taxon>Bacteria</taxon>
        <taxon>Pseudomonadati</taxon>
        <taxon>Bacteroidota</taxon>
        <taxon>Cytophagia</taxon>
        <taxon>Cytophagales</taxon>
        <taxon>Cyclobacteriaceae</taxon>
        <taxon>Cyclobacterium</taxon>
    </lineage>
</organism>
<keyword evidence="3" id="KW-1185">Reference proteome</keyword>
<keyword evidence="1" id="KW-0812">Transmembrane</keyword>
<feature type="transmembrane region" description="Helical" evidence="1">
    <location>
        <begin position="45"/>
        <end position="64"/>
    </location>
</feature>